<proteinExistence type="predicted"/>
<dbReference type="EMBL" id="MN175499">
    <property type="protein sequence ID" value="QID06648.1"/>
    <property type="molecule type" value="Genomic_DNA"/>
</dbReference>
<reference evidence="1" key="1">
    <citation type="submission" date="2019-07" db="EMBL/GenBank/DDBJ databases">
        <title>The discovery of a new lineage B mimivirus raises questions about particles surface fibrils.</title>
        <authorList>
            <person name="Silva L.K.S."/>
            <person name="Rodrigues R.A.L."/>
            <person name="Andrade A.C.S.P."/>
            <person name="Hikida H."/>
            <person name="Andreani J."/>
            <person name="Levasseur A."/>
            <person name="La Scola B."/>
            <person name="Abrahao J.S."/>
        </authorList>
    </citation>
    <scope>NUCLEOTIDE SEQUENCE</scope>
    <source>
        <strain evidence="1">B60</strain>
    </source>
</reference>
<name>A0A6G6AE83_9VIRU</name>
<evidence type="ECO:0000313" key="1">
    <source>
        <dbReference type="EMBL" id="QID06648.1"/>
    </source>
</evidence>
<organism evidence="1">
    <name type="scientific">Borely moumouvirus</name>
    <dbReference type="NCBI Taxonomy" id="2712067"/>
    <lineage>
        <taxon>Viruses</taxon>
        <taxon>Varidnaviria</taxon>
        <taxon>Bamfordvirae</taxon>
        <taxon>Nucleocytoviricota</taxon>
        <taxon>Megaviricetes</taxon>
        <taxon>Imitervirales</taxon>
        <taxon>Mimiviridae</taxon>
        <taxon>Megamimivirinae</taxon>
        <taxon>Moumouvirus</taxon>
    </lineage>
</organism>
<protein>
    <submittedName>
        <fullName evidence="1">Uncharacterized protein</fullName>
    </submittedName>
</protein>
<sequence>MKLTDFIDFLVFEKFDDTWGDNGDFIISDKDENHTYIIGPDIEGINRSEGVELIQKSKISFVSYKKLKDNYLKNNCDKENIKNAVFYLSRDKKFYCLLIDLDYDGEPIYMLGIFEKKTGKYLLVGCQWEHLFIKHHMFNYGDSSGYGESENIPTTINELGGKYLNKKSKPNDIINAIDNYFNVMCDNLYGPNFSWKELGTYTQKSNKKIITEIKSNGKKITTNKHIILKNITKGEWQCHLKKSNHGLGIVELVCEIKESKLYDTDNKNWKFLDIIKTHDLMINDLSTYHKNENYNKSKSMLLDNGIISKMGYKKNILNIYVHKYNNLINGIKIIIK</sequence>
<accession>A0A6G6AE83</accession>